<keyword evidence="3" id="KW-1185">Reference proteome</keyword>
<keyword evidence="1" id="KW-0472">Membrane</keyword>
<dbReference type="AlphaFoldDB" id="A0A7S9HDM8"/>
<feature type="transmembrane region" description="Helical" evidence="1">
    <location>
        <begin position="17"/>
        <end position="37"/>
    </location>
</feature>
<proteinExistence type="predicted"/>
<dbReference type="RefSeq" id="WP_195811174.1">
    <property type="nucleotide sequence ID" value="NZ_CP064795.1"/>
</dbReference>
<accession>A0A7S9HDM8</accession>
<evidence type="ECO:0000313" key="2">
    <source>
        <dbReference type="EMBL" id="QPG06097.1"/>
    </source>
</evidence>
<name>A0A7S9HDM8_9ALTE</name>
<dbReference type="Proteomes" id="UP000595095">
    <property type="component" value="Chromosome"/>
</dbReference>
<feature type="transmembrane region" description="Helical" evidence="1">
    <location>
        <begin position="49"/>
        <end position="74"/>
    </location>
</feature>
<reference evidence="2 3" key="1">
    <citation type="submission" date="2020-11" db="EMBL/GenBank/DDBJ databases">
        <title>Complete genome sequence for Salinimonas sp. strain G2-b.</title>
        <authorList>
            <person name="Park S.-J."/>
        </authorList>
    </citation>
    <scope>NUCLEOTIDE SEQUENCE [LARGE SCALE GENOMIC DNA]</scope>
    <source>
        <strain evidence="2 3">G2-b</strain>
    </source>
</reference>
<gene>
    <name evidence="2" type="ORF">IT774_02395</name>
</gene>
<sequence length="163" mass="18384">MSELEEAVYFREQSLKLLTWVVIGSVLLILTLSYSTYENFDQLYARKLSVYPTLSAIATLPNVLGLTCLILLIVGAGARVKRANEAIALKAYSLLMSEKFAAYKQDYQHMVSHFLHAAGLPTDYSFSRLAKVKTHHFVKMSWPISRSVALRRAQWISLSRAIA</sequence>
<dbReference type="KEGG" id="smaa:IT774_02395"/>
<evidence type="ECO:0000313" key="3">
    <source>
        <dbReference type="Proteomes" id="UP000595095"/>
    </source>
</evidence>
<dbReference type="EMBL" id="CP064795">
    <property type="protein sequence ID" value="QPG06097.1"/>
    <property type="molecule type" value="Genomic_DNA"/>
</dbReference>
<evidence type="ECO:0000256" key="1">
    <source>
        <dbReference type="SAM" id="Phobius"/>
    </source>
</evidence>
<protein>
    <submittedName>
        <fullName evidence="2">Uncharacterized protein</fullName>
    </submittedName>
</protein>
<keyword evidence="1" id="KW-0812">Transmembrane</keyword>
<organism evidence="2 3">
    <name type="scientific">Salinimonas marina</name>
    <dbReference type="NCBI Taxonomy" id="2785918"/>
    <lineage>
        <taxon>Bacteria</taxon>
        <taxon>Pseudomonadati</taxon>
        <taxon>Pseudomonadota</taxon>
        <taxon>Gammaproteobacteria</taxon>
        <taxon>Alteromonadales</taxon>
        <taxon>Alteromonadaceae</taxon>
        <taxon>Alteromonas/Salinimonas group</taxon>
        <taxon>Salinimonas</taxon>
    </lineage>
</organism>
<keyword evidence="1" id="KW-1133">Transmembrane helix</keyword>